<reference evidence="2" key="1">
    <citation type="submission" date="2022-09" db="EMBL/GenBank/DDBJ databases">
        <authorList>
            <person name="Duchaud E."/>
        </authorList>
    </citation>
    <scope>NUCLEOTIDE SEQUENCE</scope>
    <source>
        <strain evidence="2">TRV642</strain>
    </source>
</reference>
<keyword evidence="1" id="KW-0812">Transmembrane</keyword>
<organism evidence="2 3">
    <name type="scientific">Flavobacterium collinsii</name>
    <dbReference type="NCBI Taxonomy" id="1114861"/>
    <lineage>
        <taxon>Bacteria</taxon>
        <taxon>Pseudomonadati</taxon>
        <taxon>Bacteroidota</taxon>
        <taxon>Flavobacteriia</taxon>
        <taxon>Flavobacteriales</taxon>
        <taxon>Flavobacteriaceae</taxon>
        <taxon>Flavobacterium</taxon>
    </lineage>
</organism>
<protein>
    <submittedName>
        <fullName evidence="2">Uncharacterized protein</fullName>
    </submittedName>
</protein>
<sequence>MVFYNFPQYFRNYTAKLKRSKNQKSDIYHVFLFKKDAYKSTTFLQFYEGLFNLSKYKQKVTPVTFYKGFTFLLFFKYLIFAKNYNI</sequence>
<evidence type="ECO:0000313" key="2">
    <source>
        <dbReference type="EMBL" id="CAI2767562.1"/>
    </source>
</evidence>
<dbReference type="Proteomes" id="UP001152749">
    <property type="component" value="Chromosome"/>
</dbReference>
<dbReference type="EMBL" id="OX336425">
    <property type="protein sequence ID" value="CAI2767562.1"/>
    <property type="molecule type" value="Genomic_DNA"/>
</dbReference>
<gene>
    <name evidence="2" type="ORF">TRV642_2710</name>
</gene>
<dbReference type="AlphaFoldDB" id="A0A9W4TGG8"/>
<feature type="transmembrane region" description="Helical" evidence="1">
    <location>
        <begin position="63"/>
        <end position="80"/>
    </location>
</feature>
<name>A0A9W4TGG8_9FLAO</name>
<accession>A0A9W4TGG8</accession>
<proteinExistence type="predicted"/>
<keyword evidence="1" id="KW-1133">Transmembrane helix</keyword>
<evidence type="ECO:0000256" key="1">
    <source>
        <dbReference type="SAM" id="Phobius"/>
    </source>
</evidence>
<evidence type="ECO:0000313" key="3">
    <source>
        <dbReference type="Proteomes" id="UP001152749"/>
    </source>
</evidence>
<keyword evidence="1" id="KW-0472">Membrane</keyword>
<dbReference type="KEGG" id="fcs:TRV642_2710"/>